<accession>A0A177GD60</accession>
<protein>
    <submittedName>
        <fullName evidence="1">Conjugal transfer protein TraA</fullName>
    </submittedName>
</protein>
<dbReference type="PATRIC" id="fig|178901.16.peg.632"/>
<sequence>MAIYHLHAKVISRATGRSALAAAAYRAASRLHDVRLDRDS</sequence>
<dbReference type="Proteomes" id="UP000077349">
    <property type="component" value="Unassembled WGS sequence"/>
</dbReference>
<evidence type="ECO:0000313" key="1">
    <source>
        <dbReference type="EMBL" id="OAG78192.1"/>
    </source>
</evidence>
<proteinExistence type="predicted"/>
<comment type="caution">
    <text evidence="1">The sequence shown here is derived from an EMBL/GenBank/DDBJ whole genome shotgun (WGS) entry which is preliminary data.</text>
</comment>
<name>A0A177GD60_9PROT</name>
<dbReference type="Gene3D" id="3.30.930.30">
    <property type="match status" value="1"/>
</dbReference>
<evidence type="ECO:0000313" key="2">
    <source>
        <dbReference type="Proteomes" id="UP000077349"/>
    </source>
</evidence>
<organism evidence="1 2">
    <name type="scientific">Acetobacter malorum</name>
    <dbReference type="NCBI Taxonomy" id="178901"/>
    <lineage>
        <taxon>Bacteria</taxon>
        <taxon>Pseudomonadati</taxon>
        <taxon>Pseudomonadota</taxon>
        <taxon>Alphaproteobacteria</taxon>
        <taxon>Acetobacterales</taxon>
        <taxon>Acetobacteraceae</taxon>
        <taxon>Acetobacter</taxon>
    </lineage>
</organism>
<dbReference type="EMBL" id="LVHD01000006">
    <property type="protein sequence ID" value="OAG78192.1"/>
    <property type="molecule type" value="Genomic_DNA"/>
</dbReference>
<dbReference type="AlphaFoldDB" id="A0A177GD60"/>
<gene>
    <name evidence="1" type="ORF">Amal_00595</name>
</gene>
<reference evidence="1 2" key="1">
    <citation type="submission" date="2016-03" db="EMBL/GenBank/DDBJ databases">
        <title>Draft genome sequence of Acetobacter malorum CECT 7742, a strain isolated from strawberry vinegar.</title>
        <authorList>
            <person name="Sainz F."/>
            <person name="Mas A."/>
            <person name="Torija M.J."/>
        </authorList>
    </citation>
    <scope>NUCLEOTIDE SEQUENCE [LARGE SCALE GENOMIC DNA]</scope>
    <source>
        <strain evidence="1 2">CECT 7742</strain>
    </source>
</reference>